<sequence>MVSNLLIFSEIYFRLQKLTYRYTKTMIKMYLIENKEVALLVKLNR</sequence>
<dbReference type="STRING" id="28128.HMPREF3226_02039"/>
<keyword evidence="2" id="KW-1185">Reference proteome</keyword>
<name>A0A133PZ09_9BACT</name>
<comment type="caution">
    <text evidence="1">The sequence shown here is derived from an EMBL/GenBank/DDBJ whole genome shotgun (WGS) entry which is preliminary data.</text>
</comment>
<proteinExistence type="predicted"/>
<dbReference type="Proteomes" id="UP000070533">
    <property type="component" value="Unassembled WGS sequence"/>
</dbReference>
<protein>
    <submittedName>
        <fullName evidence="1">Uncharacterized protein</fullName>
    </submittedName>
</protein>
<evidence type="ECO:0000313" key="2">
    <source>
        <dbReference type="Proteomes" id="UP000070533"/>
    </source>
</evidence>
<accession>A0A133PZ09</accession>
<gene>
    <name evidence="1" type="ORF">HMPREF3226_02039</name>
</gene>
<reference evidence="2" key="1">
    <citation type="submission" date="2016-01" db="EMBL/GenBank/DDBJ databases">
        <authorList>
            <person name="Mitreva M."/>
            <person name="Pepin K.H."/>
            <person name="Mihindukulasuriya K.A."/>
            <person name="Fulton R."/>
            <person name="Fronick C."/>
            <person name="O'Laughlin M."/>
            <person name="Miner T."/>
            <person name="Herter B."/>
            <person name="Rosa B.A."/>
            <person name="Cordes M."/>
            <person name="Tomlinson C."/>
            <person name="Wollam A."/>
            <person name="Palsikar V.B."/>
            <person name="Mardis E.R."/>
            <person name="Wilson R.K."/>
        </authorList>
    </citation>
    <scope>NUCLEOTIDE SEQUENCE [LARGE SCALE GENOMIC DNA]</scope>
    <source>
        <strain evidence="2">MJR7716</strain>
    </source>
</reference>
<dbReference type="AlphaFoldDB" id="A0A133PZ09"/>
<organism evidence="1 2">
    <name type="scientific">Prevotella corporis</name>
    <dbReference type="NCBI Taxonomy" id="28128"/>
    <lineage>
        <taxon>Bacteria</taxon>
        <taxon>Pseudomonadati</taxon>
        <taxon>Bacteroidota</taxon>
        <taxon>Bacteroidia</taxon>
        <taxon>Bacteroidales</taxon>
        <taxon>Prevotellaceae</taxon>
        <taxon>Prevotella</taxon>
    </lineage>
</organism>
<dbReference type="PATRIC" id="fig|28128.5.peg.2102"/>
<evidence type="ECO:0000313" key="1">
    <source>
        <dbReference type="EMBL" id="KXA35561.1"/>
    </source>
</evidence>
<dbReference type="EMBL" id="LRQG01000181">
    <property type="protein sequence ID" value="KXA35561.1"/>
    <property type="molecule type" value="Genomic_DNA"/>
</dbReference>